<keyword evidence="6" id="KW-1185">Reference proteome</keyword>
<dbReference type="Gene3D" id="3.30.300.30">
    <property type="match status" value="1"/>
</dbReference>
<organism evidence="5 6">
    <name type="scientific">Nocardia sputorum</name>
    <dbReference type="NCBI Taxonomy" id="2984338"/>
    <lineage>
        <taxon>Bacteria</taxon>
        <taxon>Bacillati</taxon>
        <taxon>Actinomycetota</taxon>
        <taxon>Actinomycetes</taxon>
        <taxon>Mycobacteriales</taxon>
        <taxon>Nocardiaceae</taxon>
        <taxon>Nocardia</taxon>
    </lineage>
</organism>
<dbReference type="InterPro" id="IPR010071">
    <property type="entry name" value="AA_adenyl_dom"/>
</dbReference>
<dbReference type="InterPro" id="IPR025110">
    <property type="entry name" value="AMP-bd_C"/>
</dbReference>
<dbReference type="SUPFAM" id="SSF56801">
    <property type="entry name" value="Acetyl-CoA synthetase-like"/>
    <property type="match status" value="1"/>
</dbReference>
<protein>
    <submittedName>
        <fullName evidence="5">Peptide synthetase MbtF</fullName>
    </submittedName>
</protein>
<dbReference type="SUPFAM" id="SSF47336">
    <property type="entry name" value="ACP-like"/>
    <property type="match status" value="1"/>
</dbReference>
<dbReference type="Gene3D" id="3.30.559.10">
    <property type="entry name" value="Chloramphenicol acetyltransferase-like domain"/>
    <property type="match status" value="2"/>
</dbReference>
<dbReference type="SUPFAM" id="SSF52777">
    <property type="entry name" value="CoA-dependent acyltransferases"/>
    <property type="match status" value="4"/>
</dbReference>
<reference evidence="5 6" key="1">
    <citation type="submission" date="2022-11" db="EMBL/GenBank/DDBJ databases">
        <title>Genome Sequencing of Nocardia sp. ON39_IFM12276 and assembly.</title>
        <authorList>
            <person name="Shimojima M."/>
            <person name="Toyokawa M."/>
            <person name="Uesaka K."/>
        </authorList>
    </citation>
    <scope>NUCLEOTIDE SEQUENCE [LARGE SCALE GENOMIC DNA]</scope>
    <source>
        <strain evidence="5 6">IFM 12276</strain>
    </source>
</reference>
<dbReference type="SMART" id="SM00823">
    <property type="entry name" value="PKS_PP"/>
    <property type="match status" value="1"/>
</dbReference>
<feature type="domain" description="Carrier" evidence="4">
    <location>
        <begin position="961"/>
        <end position="1035"/>
    </location>
</feature>
<dbReference type="InterPro" id="IPR036736">
    <property type="entry name" value="ACP-like_sf"/>
</dbReference>
<dbReference type="Proteomes" id="UP001317870">
    <property type="component" value="Chromosome"/>
</dbReference>
<evidence type="ECO:0000313" key="5">
    <source>
        <dbReference type="EMBL" id="BDU02518.1"/>
    </source>
</evidence>
<dbReference type="PROSITE" id="PS50075">
    <property type="entry name" value="CARRIER"/>
    <property type="match status" value="1"/>
</dbReference>
<dbReference type="InterPro" id="IPR045851">
    <property type="entry name" value="AMP-bd_C_sf"/>
</dbReference>
<dbReference type="Gene3D" id="1.10.1200.10">
    <property type="entry name" value="ACP-like"/>
    <property type="match status" value="1"/>
</dbReference>
<dbReference type="InterPro" id="IPR009081">
    <property type="entry name" value="PP-bd_ACP"/>
</dbReference>
<keyword evidence="2" id="KW-0596">Phosphopantetheine</keyword>
<dbReference type="PANTHER" id="PTHR45527">
    <property type="entry name" value="NONRIBOSOMAL PEPTIDE SYNTHETASE"/>
    <property type="match status" value="1"/>
</dbReference>
<evidence type="ECO:0000313" key="6">
    <source>
        <dbReference type="Proteomes" id="UP001317870"/>
    </source>
</evidence>
<evidence type="ECO:0000259" key="4">
    <source>
        <dbReference type="PROSITE" id="PS50075"/>
    </source>
</evidence>
<name>A0ABM8D522_9NOCA</name>
<dbReference type="InterPro" id="IPR000873">
    <property type="entry name" value="AMP-dep_synth/lig_dom"/>
</dbReference>
<dbReference type="RefSeq" id="WP_281875597.1">
    <property type="nucleotide sequence ID" value="NZ_AP026978.1"/>
</dbReference>
<dbReference type="PANTHER" id="PTHR45527:SF1">
    <property type="entry name" value="FATTY ACID SYNTHASE"/>
    <property type="match status" value="1"/>
</dbReference>
<dbReference type="Pfam" id="PF00501">
    <property type="entry name" value="AMP-binding"/>
    <property type="match status" value="1"/>
</dbReference>
<dbReference type="EMBL" id="AP026978">
    <property type="protein sequence ID" value="BDU02518.1"/>
    <property type="molecule type" value="Genomic_DNA"/>
</dbReference>
<dbReference type="Pfam" id="PF13193">
    <property type="entry name" value="AMP-binding_C"/>
    <property type="match status" value="1"/>
</dbReference>
<proteinExistence type="predicted"/>
<dbReference type="Pfam" id="PF00668">
    <property type="entry name" value="Condensation"/>
    <property type="match status" value="2"/>
</dbReference>
<dbReference type="InterPro" id="IPR020806">
    <property type="entry name" value="PKS_PP-bd"/>
</dbReference>
<dbReference type="InterPro" id="IPR001242">
    <property type="entry name" value="Condensation_dom"/>
</dbReference>
<accession>A0ABM8D522</accession>
<evidence type="ECO:0000256" key="3">
    <source>
        <dbReference type="ARBA" id="ARBA00022553"/>
    </source>
</evidence>
<evidence type="ECO:0000256" key="1">
    <source>
        <dbReference type="ARBA" id="ARBA00001957"/>
    </source>
</evidence>
<dbReference type="Gene3D" id="3.40.50.980">
    <property type="match status" value="2"/>
</dbReference>
<keyword evidence="3" id="KW-0597">Phosphoprotein</keyword>
<dbReference type="NCBIfam" id="TIGR01733">
    <property type="entry name" value="AA-adenyl-dom"/>
    <property type="match status" value="1"/>
</dbReference>
<dbReference type="InterPro" id="IPR020845">
    <property type="entry name" value="AMP-binding_CS"/>
</dbReference>
<dbReference type="Gene3D" id="3.30.559.30">
    <property type="entry name" value="Nonribosomal peptide synthetase, condensation domain"/>
    <property type="match status" value="2"/>
</dbReference>
<dbReference type="InterPro" id="IPR023213">
    <property type="entry name" value="CAT-like_dom_sf"/>
</dbReference>
<dbReference type="CDD" id="cd05930">
    <property type="entry name" value="A_NRPS"/>
    <property type="match status" value="1"/>
</dbReference>
<dbReference type="PROSITE" id="PS00455">
    <property type="entry name" value="AMP_BINDING"/>
    <property type="match status" value="1"/>
</dbReference>
<comment type="cofactor">
    <cofactor evidence="1">
        <name>pantetheine 4'-phosphate</name>
        <dbReference type="ChEBI" id="CHEBI:47942"/>
    </cofactor>
</comment>
<evidence type="ECO:0000256" key="2">
    <source>
        <dbReference type="ARBA" id="ARBA00022450"/>
    </source>
</evidence>
<dbReference type="Gene3D" id="2.30.38.10">
    <property type="entry name" value="Luciferase, Domain 3"/>
    <property type="match status" value="1"/>
</dbReference>
<sequence>MSENTQAPMPEIEDVLALSPLQEGLFSLARLAGEGDLYALQFVYQITGPVDVTLLRRSVEVILRRHPNLRASFWDRDLPRPVQIVPTSAELPWAERAIDPAELDAVIAAETRAPFDLTRGPLLRVLLLRLPDDTRRLVLTAHHILLDGWSLGVFFRELFALYQAGAAADALPLPRPYRDYIGWLSARDNDAALRAWRDYLDDLDPLILADRGDAAVNTIVPSIDTVTLDAADTSRLTAWARSNGLTMNTVVQYAWAVLLGRLTDRRDVVFGTTVSGRPDELSGVETMIGLFINTVPVRVAVGAENVVRDCARLQRKSAPMRDLAYVSLSAIQRSVGSGTLFDTLFVFENAPMSDILRPIDLADGVRVEPITSESLTHYPLAVTSFVYEGQLVVTIEAVEAALRTLSGPDIGARLISVLRQLPVIGERGPDALDVLLPGESARPPAEIAADVRGVTVWELFARQAAATPDALALSTEHDRYTYRELADAAVGFAGALAAHGAGPEEVVAVALPRSARSIVAILAVLATGAAYVPVDTALPAARVESILRRSRPRLTLVEGSTPPVLGAIVDGSRILRMDETPDSAVMFAPAPGRADQSAYLIFTSGSTGEPKGVVGTHAALAAYFADHRDRVYRPAVTRLGRPLRIAHAWSLSFDASWQPLIGLLDGHAVHLFDAEEMRDAHRLVDGIVRHGLDMIDTTPSMFAQLAAAGLVDAGTTPLSVLALGGEAIGAPLWKQLCALPGTAVHNCYGPTETTVEAVVAAVADGEAEPSIGAPVTGMTGYVLDSRLRQAPVGVVGELYLSGAQVARGYIGMPKSTAVRFVADPHRTGERMYRTGDFVRRLPSGDLAYVGRADDQVKIRGYRIEIGDIETALLALPGVRAAAVIVVRRAGGPSLAAFAVGDGLDAVRLRAALAERLPGYMVPNRILVVERLPVTSNGKLDAQRLAALAEDRTAGTGTGAAPARTGTEHRLCAAVAELSGGPVPGIDGDLIGIGLDSIVAISLVNRLRRDGLSISPKTVLSVSTIRELAARIDAGTDQERTTASEGYGPVDPTPIVSWMHEYGGYRRLALSNLLELPDGIDQDGLTAVLQALLDGHDMLRARFVTAPSGYELQTRAPGSVRAQDILSRVEEGEHFEATLAAHGRAVADEIDPFTGDLVRAVRFGRSGAPDVLLLTIHHLAVDPVSWYIICADLAACWAEVASGRKPTPAVEHTGYRRWARLLNARVGTEAVAAQREYWIRQVAPPDPVLGNRRPDPGVDTWASYRVHPVPTPAATSAAILDNLGGGGAGVREFLLAALTMTLASWRLERGQDAAAGAYVAMEGHGREDAVLGADVDSAHTVGWFTSIVPARLGVGAASVDVATALADPARAAALLEHVTAHLADLPNGGIDYGVLRYLGEAPELADAPQPQVLFDYLGRFDLAGAGRPWAPIPDLALHECLPLVAEPDFPLRYALDVVSAVRTMEEGPQLVTMLRWSEAVFTAADVDRLAALWHDAVAALERAVSAVTVGAD</sequence>
<gene>
    <name evidence="5" type="ORF">IFM12276_55460</name>
</gene>
<dbReference type="Pfam" id="PF00550">
    <property type="entry name" value="PP-binding"/>
    <property type="match status" value="1"/>
</dbReference>